<comment type="caution">
    <text evidence="1">The sequence shown here is derived from an EMBL/GenBank/DDBJ whole genome shotgun (WGS) entry which is preliminary data.</text>
</comment>
<name>A0AAD7DD34_MYCRO</name>
<sequence length="433" mass="44688">MDPNAPFLHFFFSRSLSQILCIFSSFQSYSLTLSFYPTIFLNFSNTFIFRHPNMYSKSIAASLAILAVASPVFSAPVPVPVSSGHNDLEARIKLPAGAIKDLLKSLGGGILSGGAISGLLSLLGGGDDAAPAPAARELDARAGLGALLSKLLGAGEDTLSKVLKNAVIGGVASGVAVEGVNTAAGQRRAAVPASVVTTAEKGIGSVISNGLASGLGSALGGLGIGAILDKLFNKRSFEDLSDEEVNTLLEFINDNQSTGIEARGGVPPGIGKLIASLLGKLLGKAKRSFEDLSDEEVNTLLEFINDNQSTGIEARGGVPPGIGKLIASLLGKLLGKAKRSLEDLSDEEVNTLLEYINSVQPTKRALEDLSDDEVVALLEYVGSNAQTDKRALGSVGKGIAGLIASLAATQGAESAIEEIKGLFAREVSLNDLD</sequence>
<dbReference type="EMBL" id="JARKIE010000077">
    <property type="protein sequence ID" value="KAJ7688668.1"/>
    <property type="molecule type" value="Genomic_DNA"/>
</dbReference>
<dbReference type="AlphaFoldDB" id="A0AAD7DD34"/>
<keyword evidence="2" id="KW-1185">Reference proteome</keyword>
<evidence type="ECO:0000313" key="1">
    <source>
        <dbReference type="EMBL" id="KAJ7688668.1"/>
    </source>
</evidence>
<gene>
    <name evidence="1" type="ORF">B0H17DRAFT_649504</name>
</gene>
<accession>A0AAD7DD34</accession>
<organism evidence="1 2">
    <name type="scientific">Mycena rosella</name>
    <name type="common">Pink bonnet</name>
    <name type="synonym">Agaricus rosellus</name>
    <dbReference type="NCBI Taxonomy" id="1033263"/>
    <lineage>
        <taxon>Eukaryota</taxon>
        <taxon>Fungi</taxon>
        <taxon>Dikarya</taxon>
        <taxon>Basidiomycota</taxon>
        <taxon>Agaricomycotina</taxon>
        <taxon>Agaricomycetes</taxon>
        <taxon>Agaricomycetidae</taxon>
        <taxon>Agaricales</taxon>
        <taxon>Marasmiineae</taxon>
        <taxon>Mycenaceae</taxon>
        <taxon>Mycena</taxon>
    </lineage>
</organism>
<proteinExistence type="predicted"/>
<protein>
    <submittedName>
        <fullName evidence="1">Uncharacterized protein</fullName>
    </submittedName>
</protein>
<reference evidence="1" key="1">
    <citation type="submission" date="2023-03" db="EMBL/GenBank/DDBJ databases">
        <title>Massive genome expansion in bonnet fungi (Mycena s.s.) driven by repeated elements and novel gene families across ecological guilds.</title>
        <authorList>
            <consortium name="Lawrence Berkeley National Laboratory"/>
            <person name="Harder C.B."/>
            <person name="Miyauchi S."/>
            <person name="Viragh M."/>
            <person name="Kuo A."/>
            <person name="Thoen E."/>
            <person name="Andreopoulos B."/>
            <person name="Lu D."/>
            <person name="Skrede I."/>
            <person name="Drula E."/>
            <person name="Henrissat B."/>
            <person name="Morin E."/>
            <person name="Kohler A."/>
            <person name="Barry K."/>
            <person name="LaButti K."/>
            <person name="Morin E."/>
            <person name="Salamov A."/>
            <person name="Lipzen A."/>
            <person name="Mereny Z."/>
            <person name="Hegedus B."/>
            <person name="Baldrian P."/>
            <person name="Stursova M."/>
            <person name="Weitz H."/>
            <person name="Taylor A."/>
            <person name="Grigoriev I.V."/>
            <person name="Nagy L.G."/>
            <person name="Martin F."/>
            <person name="Kauserud H."/>
        </authorList>
    </citation>
    <scope>NUCLEOTIDE SEQUENCE</scope>
    <source>
        <strain evidence="1">CBHHK067</strain>
    </source>
</reference>
<dbReference type="Proteomes" id="UP001221757">
    <property type="component" value="Unassembled WGS sequence"/>
</dbReference>
<evidence type="ECO:0000313" key="2">
    <source>
        <dbReference type="Proteomes" id="UP001221757"/>
    </source>
</evidence>